<keyword evidence="2" id="KW-1185">Reference proteome</keyword>
<dbReference type="EMBL" id="CP144105">
    <property type="protein sequence ID" value="WWC91293.1"/>
    <property type="molecule type" value="Genomic_DNA"/>
</dbReference>
<dbReference type="Proteomes" id="UP001355207">
    <property type="component" value="Chromosome 8"/>
</dbReference>
<evidence type="ECO:0000313" key="2">
    <source>
        <dbReference type="Proteomes" id="UP001355207"/>
    </source>
</evidence>
<reference evidence="1 2" key="1">
    <citation type="submission" date="2024-01" db="EMBL/GenBank/DDBJ databases">
        <title>Comparative genomics of Cryptococcus and Kwoniella reveals pathogenesis evolution and contrasting modes of karyotype evolution via chromosome fusion or intercentromeric recombination.</title>
        <authorList>
            <person name="Coelho M.A."/>
            <person name="David-Palma M."/>
            <person name="Shea T."/>
            <person name="Bowers K."/>
            <person name="McGinley-Smith S."/>
            <person name="Mohammad A.W."/>
            <person name="Gnirke A."/>
            <person name="Yurkov A.M."/>
            <person name="Nowrousian M."/>
            <person name="Sun S."/>
            <person name="Cuomo C.A."/>
            <person name="Heitman J."/>
        </authorList>
    </citation>
    <scope>NUCLEOTIDE SEQUENCE [LARGE SCALE GENOMIC DNA]</scope>
    <source>
        <strain evidence="1 2">CBS 6074</strain>
    </source>
</reference>
<proteinExistence type="predicted"/>
<protein>
    <submittedName>
        <fullName evidence="1">Uncharacterized protein</fullName>
    </submittedName>
</protein>
<dbReference type="RefSeq" id="XP_066078055.1">
    <property type="nucleotide sequence ID" value="XM_066221958.1"/>
</dbReference>
<dbReference type="AlphaFoldDB" id="A0AAX4K2G6"/>
<gene>
    <name evidence="1" type="ORF">L201_006236</name>
</gene>
<name>A0AAX4K2G6_9TREE</name>
<dbReference type="Gene3D" id="6.10.110.10">
    <property type="match status" value="1"/>
</dbReference>
<dbReference type="GeneID" id="91096905"/>
<dbReference type="InterPro" id="IPR038213">
    <property type="entry name" value="IFI6/IFI27-like_sf"/>
</dbReference>
<organism evidence="1 2">
    <name type="scientific">Kwoniella dendrophila CBS 6074</name>
    <dbReference type="NCBI Taxonomy" id="1295534"/>
    <lineage>
        <taxon>Eukaryota</taxon>
        <taxon>Fungi</taxon>
        <taxon>Dikarya</taxon>
        <taxon>Basidiomycota</taxon>
        <taxon>Agaricomycotina</taxon>
        <taxon>Tremellomycetes</taxon>
        <taxon>Tremellales</taxon>
        <taxon>Cryptococcaceae</taxon>
        <taxon>Kwoniella</taxon>
    </lineage>
</organism>
<accession>A0AAX4K2G6</accession>
<evidence type="ECO:0000313" key="1">
    <source>
        <dbReference type="EMBL" id="WWC91293.1"/>
    </source>
</evidence>
<sequence length="139" mass="15522">MTFLYPNLEGTPVLYVLGFAPLGPVAHSIASTVQSYTHPIIQRSFFSILQSARMGGYGVEIVDNTIRSGLGTLTGWSWYTRNLIQAKNALNIEMKTDKSFISKLLKTKQTVNLPKSKLQDDEGKSSIQMLSFDSYSSHW</sequence>